<name>A0A7W0C5X8_9BACT</name>
<reference evidence="1 2" key="1">
    <citation type="submission" date="2020-07" db="EMBL/GenBank/DDBJ databases">
        <title>Genomic Encyclopedia of Type Strains, Phase IV (KMG-IV): sequencing the most valuable type-strain genomes for metagenomic binning, comparative biology and taxonomic classification.</title>
        <authorList>
            <person name="Goeker M."/>
        </authorList>
    </citation>
    <scope>NUCLEOTIDE SEQUENCE [LARGE SCALE GENOMIC DNA]</scope>
    <source>
        <strain evidence="1 2">DSM 17721</strain>
    </source>
</reference>
<protein>
    <submittedName>
        <fullName evidence="1">Uncharacterized protein</fullName>
    </submittedName>
</protein>
<evidence type="ECO:0000313" key="2">
    <source>
        <dbReference type="Proteomes" id="UP000525298"/>
    </source>
</evidence>
<comment type="caution">
    <text evidence="1">The sequence shown here is derived from an EMBL/GenBank/DDBJ whole genome shotgun (WGS) entry which is preliminary data.</text>
</comment>
<sequence>MIRQTDLMEETLIEKTVLDNQGVLEIYDASVTQIGDRMLVTLRARLLVSVHSLYGKNQDNDLPPAAEIKSRINDPLVWEHTRQRRFIDQQEKTGVFESLRADFDKNMRPYLMHPEFPVKLAKKRLKEQAEAANRPY</sequence>
<dbReference type="Proteomes" id="UP000525298">
    <property type="component" value="Unassembled WGS sequence"/>
</dbReference>
<dbReference type="EMBL" id="JACDUS010000001">
    <property type="protein sequence ID" value="MBA2879810.1"/>
    <property type="molecule type" value="Genomic_DNA"/>
</dbReference>
<accession>A0A7W0C5X8</accession>
<dbReference type="AlphaFoldDB" id="A0A7W0C5X8"/>
<evidence type="ECO:0000313" key="1">
    <source>
        <dbReference type="EMBL" id="MBA2879810.1"/>
    </source>
</evidence>
<proteinExistence type="predicted"/>
<keyword evidence="2" id="KW-1185">Reference proteome</keyword>
<organism evidence="1 2">
    <name type="scientific">Desulfosalsimonas propionicica</name>
    <dbReference type="NCBI Taxonomy" id="332175"/>
    <lineage>
        <taxon>Bacteria</taxon>
        <taxon>Pseudomonadati</taxon>
        <taxon>Thermodesulfobacteriota</taxon>
        <taxon>Desulfobacteria</taxon>
        <taxon>Desulfobacterales</taxon>
        <taxon>Desulfosalsimonadaceae</taxon>
        <taxon>Desulfosalsimonas</taxon>
    </lineage>
</organism>
<gene>
    <name evidence="1" type="ORF">HNR65_000117</name>
</gene>